<dbReference type="PROSITE" id="PS51891">
    <property type="entry name" value="CENP_V_GFA"/>
    <property type="match status" value="1"/>
</dbReference>
<accession>A0A7Y6QAP1</accession>
<evidence type="ECO:0000256" key="2">
    <source>
        <dbReference type="ARBA" id="ARBA00022723"/>
    </source>
</evidence>
<proteinExistence type="inferred from homology"/>
<name>A0A7Y6QAP1_9HYPH</name>
<sequence>MTRAATKKNKPHTGGCLCGAIRFEAKGPAGKPHTCSCKLCQRHSGALTVAWVEFPSDAVAWTGPGGVPSTYRSSDYSSRAFCGTCGSTIGAIDDAPVVALMLGCFDKTSAAELIPVSHSYRGGRPKWWHVECVRPAAE</sequence>
<dbReference type="GO" id="GO:0016846">
    <property type="term" value="F:carbon-sulfur lyase activity"/>
    <property type="evidence" value="ECO:0007669"/>
    <property type="project" value="InterPro"/>
</dbReference>
<evidence type="ECO:0000256" key="4">
    <source>
        <dbReference type="ARBA" id="ARBA00023239"/>
    </source>
</evidence>
<dbReference type="Proteomes" id="UP000520198">
    <property type="component" value="Unassembled WGS sequence"/>
</dbReference>
<dbReference type="PANTHER" id="PTHR33337">
    <property type="entry name" value="GFA DOMAIN-CONTAINING PROTEIN"/>
    <property type="match status" value="1"/>
</dbReference>
<dbReference type="GO" id="GO:0046872">
    <property type="term" value="F:metal ion binding"/>
    <property type="evidence" value="ECO:0007669"/>
    <property type="project" value="UniProtKB-KW"/>
</dbReference>
<evidence type="ECO:0000256" key="3">
    <source>
        <dbReference type="ARBA" id="ARBA00022833"/>
    </source>
</evidence>
<keyword evidence="2" id="KW-0479">Metal-binding</keyword>
<keyword evidence="4" id="KW-0456">Lyase</keyword>
<feature type="domain" description="CENP-V/GFA" evidence="5">
    <location>
        <begin position="12"/>
        <end position="129"/>
    </location>
</feature>
<dbReference type="Pfam" id="PF04828">
    <property type="entry name" value="GFA"/>
    <property type="match status" value="1"/>
</dbReference>
<dbReference type="SUPFAM" id="SSF51316">
    <property type="entry name" value="Mss4-like"/>
    <property type="match status" value="1"/>
</dbReference>
<dbReference type="PANTHER" id="PTHR33337:SF40">
    <property type="entry name" value="CENP-V_GFA DOMAIN-CONTAINING PROTEIN-RELATED"/>
    <property type="match status" value="1"/>
</dbReference>
<keyword evidence="7" id="KW-1185">Reference proteome</keyword>
<dbReference type="EMBL" id="JABWDU010000008">
    <property type="protein sequence ID" value="NVD42111.1"/>
    <property type="molecule type" value="Genomic_DNA"/>
</dbReference>
<protein>
    <submittedName>
        <fullName evidence="6">GFA family protein</fullName>
    </submittedName>
</protein>
<organism evidence="6 7">
    <name type="scientific">Ensifer oleiphilus</name>
    <dbReference type="NCBI Taxonomy" id="2742698"/>
    <lineage>
        <taxon>Bacteria</taxon>
        <taxon>Pseudomonadati</taxon>
        <taxon>Pseudomonadota</taxon>
        <taxon>Alphaproteobacteria</taxon>
        <taxon>Hyphomicrobiales</taxon>
        <taxon>Rhizobiaceae</taxon>
        <taxon>Sinorhizobium/Ensifer group</taxon>
        <taxon>Ensifer</taxon>
    </lineage>
</organism>
<dbReference type="RefSeq" id="WP_176355492.1">
    <property type="nucleotide sequence ID" value="NZ_JABWDU010000008.1"/>
</dbReference>
<reference evidence="6 7" key="1">
    <citation type="submission" date="2020-06" db="EMBL/GenBank/DDBJ databases">
        <authorList>
            <person name="Grouzdev D.S."/>
        </authorList>
    </citation>
    <scope>NUCLEOTIDE SEQUENCE [LARGE SCALE GENOMIC DNA]</scope>
    <source>
        <strain evidence="6 7">HO-A22</strain>
    </source>
</reference>
<evidence type="ECO:0000256" key="1">
    <source>
        <dbReference type="ARBA" id="ARBA00005495"/>
    </source>
</evidence>
<dbReference type="InterPro" id="IPR011057">
    <property type="entry name" value="Mss4-like_sf"/>
</dbReference>
<keyword evidence="3" id="KW-0862">Zinc</keyword>
<dbReference type="InterPro" id="IPR006913">
    <property type="entry name" value="CENP-V/GFA"/>
</dbReference>
<evidence type="ECO:0000313" key="6">
    <source>
        <dbReference type="EMBL" id="NVD42111.1"/>
    </source>
</evidence>
<dbReference type="Gene3D" id="3.90.1590.10">
    <property type="entry name" value="glutathione-dependent formaldehyde- activating enzyme (gfa)"/>
    <property type="match status" value="1"/>
</dbReference>
<evidence type="ECO:0000313" key="7">
    <source>
        <dbReference type="Proteomes" id="UP000520198"/>
    </source>
</evidence>
<gene>
    <name evidence="6" type="ORF">HT585_24900</name>
</gene>
<dbReference type="AlphaFoldDB" id="A0A7Y6QAP1"/>
<comment type="caution">
    <text evidence="6">The sequence shown here is derived from an EMBL/GenBank/DDBJ whole genome shotgun (WGS) entry which is preliminary data.</text>
</comment>
<evidence type="ECO:0000259" key="5">
    <source>
        <dbReference type="PROSITE" id="PS51891"/>
    </source>
</evidence>
<comment type="similarity">
    <text evidence="1">Belongs to the Gfa family.</text>
</comment>